<feature type="repeat" description="ANK" evidence="3">
    <location>
        <begin position="86"/>
        <end position="118"/>
    </location>
</feature>
<evidence type="ECO:0000313" key="6">
    <source>
        <dbReference type="Proteomes" id="UP000293300"/>
    </source>
</evidence>
<dbReference type="PANTHER" id="PTHR24198">
    <property type="entry name" value="ANKYRIN REPEAT AND PROTEIN KINASE DOMAIN-CONTAINING PROTEIN"/>
    <property type="match status" value="1"/>
</dbReference>
<gene>
    <name evidence="5" type="ORF">EZL74_00275</name>
</gene>
<dbReference type="Gene3D" id="1.25.40.20">
    <property type="entry name" value="Ankyrin repeat-containing domain"/>
    <property type="match status" value="1"/>
</dbReference>
<dbReference type="Pfam" id="PF00023">
    <property type="entry name" value="Ank"/>
    <property type="match status" value="1"/>
</dbReference>
<proteinExistence type="predicted"/>
<keyword evidence="1" id="KW-0677">Repeat</keyword>
<organism evidence="5 6">
    <name type="scientific">Flavobacterium silvisoli</name>
    <dbReference type="NCBI Taxonomy" id="2529433"/>
    <lineage>
        <taxon>Bacteria</taxon>
        <taxon>Pseudomonadati</taxon>
        <taxon>Bacteroidota</taxon>
        <taxon>Flavobacteriia</taxon>
        <taxon>Flavobacteriales</taxon>
        <taxon>Flavobacteriaceae</taxon>
        <taxon>Flavobacterium</taxon>
    </lineage>
</organism>
<dbReference type="Pfam" id="PF12796">
    <property type="entry name" value="Ank_2"/>
    <property type="match status" value="1"/>
</dbReference>
<feature type="repeat" description="ANK" evidence="3">
    <location>
        <begin position="54"/>
        <end position="86"/>
    </location>
</feature>
<dbReference type="PANTHER" id="PTHR24198:SF165">
    <property type="entry name" value="ANKYRIN REPEAT-CONTAINING PROTEIN-RELATED"/>
    <property type="match status" value="1"/>
</dbReference>
<protein>
    <submittedName>
        <fullName evidence="5">Ankyrin repeat domain-containing protein</fullName>
    </submittedName>
</protein>
<dbReference type="SUPFAM" id="SSF48403">
    <property type="entry name" value="Ankyrin repeat"/>
    <property type="match status" value="1"/>
</dbReference>
<dbReference type="PROSITE" id="PS50297">
    <property type="entry name" value="ANK_REP_REGION"/>
    <property type="match status" value="3"/>
</dbReference>
<comment type="caution">
    <text evidence="5">The sequence shown here is derived from an EMBL/GenBank/DDBJ whole genome shotgun (WGS) entry which is preliminary data.</text>
</comment>
<evidence type="ECO:0000256" key="2">
    <source>
        <dbReference type="ARBA" id="ARBA00023043"/>
    </source>
</evidence>
<name>A0A4V6N0E3_9FLAO</name>
<dbReference type="EMBL" id="SJPE01000001">
    <property type="protein sequence ID" value="TBX70971.1"/>
    <property type="molecule type" value="Genomic_DNA"/>
</dbReference>
<evidence type="ECO:0000256" key="4">
    <source>
        <dbReference type="SAM" id="SignalP"/>
    </source>
</evidence>
<evidence type="ECO:0000313" key="5">
    <source>
        <dbReference type="EMBL" id="TBX70971.1"/>
    </source>
</evidence>
<dbReference type="AlphaFoldDB" id="A0A4V6N0E3"/>
<dbReference type="Proteomes" id="UP000293300">
    <property type="component" value="Unassembled WGS sequence"/>
</dbReference>
<dbReference type="InterPro" id="IPR002110">
    <property type="entry name" value="Ankyrin_rpt"/>
</dbReference>
<accession>A0A4V6N0E3</accession>
<keyword evidence="4" id="KW-0732">Signal</keyword>
<feature type="signal peptide" evidence="4">
    <location>
        <begin position="1"/>
        <end position="22"/>
    </location>
</feature>
<keyword evidence="6" id="KW-1185">Reference proteome</keyword>
<sequence>MKKLLFICFSFLLFQHTFSQEAADAFDIARKGTLEQAKTLVKNNPRAFQTVNQEGFSPLTLACYRGNNEVAKFLTDSGCDINQNSSMGTPLMAAIVKGNNEMARYLIQKNASVNLTDANGTTALMYAVMFKNKEIVALLLQKKADKSVADNKGKTAFEYAVFSGNEEIINLLK</sequence>
<dbReference type="PROSITE" id="PS50088">
    <property type="entry name" value="ANK_REPEAT"/>
    <property type="match status" value="3"/>
</dbReference>
<keyword evidence="2 3" id="KW-0040">ANK repeat</keyword>
<reference evidence="5 6" key="1">
    <citation type="submission" date="2019-02" db="EMBL/GenBank/DDBJ databases">
        <title>Flavobacterium sp. RD-2-33 isolated from forest soil.</title>
        <authorList>
            <person name="Chaudhary D.K."/>
        </authorList>
    </citation>
    <scope>NUCLEOTIDE SEQUENCE [LARGE SCALE GENOMIC DNA]</scope>
    <source>
        <strain evidence="5 6">RD-2-33</strain>
    </source>
</reference>
<evidence type="ECO:0000256" key="3">
    <source>
        <dbReference type="PROSITE-ProRule" id="PRU00023"/>
    </source>
</evidence>
<feature type="repeat" description="ANK" evidence="3">
    <location>
        <begin position="119"/>
        <end position="151"/>
    </location>
</feature>
<evidence type="ECO:0000256" key="1">
    <source>
        <dbReference type="ARBA" id="ARBA00022737"/>
    </source>
</evidence>
<dbReference type="InterPro" id="IPR036770">
    <property type="entry name" value="Ankyrin_rpt-contain_sf"/>
</dbReference>
<dbReference type="SMART" id="SM00248">
    <property type="entry name" value="ANK"/>
    <property type="match status" value="3"/>
</dbReference>
<dbReference type="OrthoDB" id="5657095at2"/>
<feature type="chain" id="PRO_5020492726" evidence="4">
    <location>
        <begin position="23"/>
        <end position="173"/>
    </location>
</feature>
<dbReference type="RefSeq" id="WP_131474583.1">
    <property type="nucleotide sequence ID" value="NZ_SJPE01000001.1"/>
</dbReference>